<gene>
    <name evidence="9" type="primary">phnX</name>
    <name evidence="10" type="ORF">AOC33_06940</name>
</gene>
<evidence type="ECO:0000256" key="2">
    <source>
        <dbReference type="ARBA" id="ARBA00022723"/>
    </source>
</evidence>
<keyword evidence="3 9" id="KW-0378">Hydrolase</keyword>
<keyword evidence="2 9" id="KW-0479">Metal-binding</keyword>
<reference evidence="10 11" key="1">
    <citation type="submission" date="2017-06" db="EMBL/GenBank/DDBJ databases">
        <title>Reclassification of a Polynucleobacter cosmopolitanus strain isolated from tropical Lake Victoria as Polynucleobacter victoriensis comb. nov.</title>
        <authorList>
            <person name="Hahn M.W."/>
        </authorList>
    </citation>
    <scope>NUCLEOTIDE SEQUENCE [LARGE SCALE GENOMIC DNA]</scope>
    <source>
        <strain evidence="10 11">MWH-MoIso2</strain>
    </source>
</reference>
<dbReference type="PANTHER" id="PTHR43434">
    <property type="entry name" value="PHOSPHOGLYCOLATE PHOSPHATASE"/>
    <property type="match status" value="1"/>
</dbReference>
<comment type="subunit">
    <text evidence="1 9">Homodimer.</text>
</comment>
<dbReference type="HAMAP" id="MF_01375">
    <property type="entry name" value="PhnX"/>
    <property type="match status" value="1"/>
</dbReference>
<dbReference type="GO" id="GO:0008967">
    <property type="term" value="F:phosphoglycolate phosphatase activity"/>
    <property type="evidence" value="ECO:0007669"/>
    <property type="project" value="TreeGrafter"/>
</dbReference>
<organism evidence="10 11">
    <name type="scientific">Polynucleobacter cosmopolitanus</name>
    <dbReference type="NCBI Taxonomy" id="351345"/>
    <lineage>
        <taxon>Bacteria</taxon>
        <taxon>Pseudomonadati</taxon>
        <taxon>Pseudomonadota</taxon>
        <taxon>Betaproteobacteria</taxon>
        <taxon>Burkholderiales</taxon>
        <taxon>Burkholderiaceae</taxon>
        <taxon>Polynucleobacter</taxon>
    </lineage>
</organism>
<dbReference type="SFLD" id="SFLDG01135">
    <property type="entry name" value="C1.5.6:_HAD__Beta-PGM__Phospha"/>
    <property type="match status" value="1"/>
</dbReference>
<evidence type="ECO:0000313" key="11">
    <source>
        <dbReference type="Proteomes" id="UP000215188"/>
    </source>
</evidence>
<dbReference type="RefSeq" id="WP_089516125.1">
    <property type="nucleotide sequence ID" value="NZ_NJGG01000002.1"/>
</dbReference>
<dbReference type="GO" id="GO:0050194">
    <property type="term" value="F:phosphonoacetaldehyde hydrolase activity"/>
    <property type="evidence" value="ECO:0007669"/>
    <property type="project" value="UniProtKB-UniRule"/>
</dbReference>
<dbReference type="GO" id="GO:0006281">
    <property type="term" value="P:DNA repair"/>
    <property type="evidence" value="ECO:0007669"/>
    <property type="project" value="TreeGrafter"/>
</dbReference>
<comment type="similarity">
    <text evidence="9">Belongs to the HAD-like hydrolase superfamily. PhnX family.</text>
</comment>
<dbReference type="EMBL" id="NJGG01000002">
    <property type="protein sequence ID" value="OXL15041.1"/>
    <property type="molecule type" value="Genomic_DNA"/>
</dbReference>
<keyword evidence="4 9" id="KW-0460">Magnesium</keyword>
<dbReference type="GO" id="GO:0019700">
    <property type="term" value="P:organic phosphonate catabolic process"/>
    <property type="evidence" value="ECO:0007669"/>
    <property type="project" value="InterPro"/>
</dbReference>
<dbReference type="Pfam" id="PF00702">
    <property type="entry name" value="Hydrolase"/>
    <property type="match status" value="1"/>
</dbReference>
<evidence type="ECO:0000256" key="3">
    <source>
        <dbReference type="ARBA" id="ARBA00022801"/>
    </source>
</evidence>
<keyword evidence="11" id="KW-1185">Reference proteome</keyword>
<accession>A0A229FSQ1</accession>
<sequence length="269" mass="30030">MIKAVIFDWAGTTVDFGSRAPMGAFVKLFEQNGISISIDEARIPMGMNKWDHIEALLQMPQIQDQWKTLHHKLPAKADIDRLLEEFVPMNKLALIENSDMIPGVVQVVQQLEFDGIQIGSTTGYVRELMDVLIPIAAKNGYRPEICVCSGETEKGRPSPQMMKRCAEFFNIRDPEKIIKVDDTLPGIEEGKNFGSWTVGVALSGNALGFSLDELNQLPEEKQSLLKQQARQKILEMNPDFVIDSVADLLPIIKKINQMMASNLHPNAIG</sequence>
<proteinExistence type="inferred from homology"/>
<feature type="active site" description="Schiff-base intermediate with substrate" evidence="9">
    <location>
        <position position="49"/>
    </location>
</feature>
<dbReference type="NCBIfam" id="TIGR01509">
    <property type="entry name" value="HAD-SF-IA-v3"/>
    <property type="match status" value="1"/>
</dbReference>
<dbReference type="InterPro" id="IPR006323">
    <property type="entry name" value="Phosphonoacetald_hydro"/>
</dbReference>
<dbReference type="GO" id="GO:0000287">
    <property type="term" value="F:magnesium ion binding"/>
    <property type="evidence" value="ECO:0007669"/>
    <property type="project" value="UniProtKB-UniRule"/>
</dbReference>
<dbReference type="InterPro" id="IPR036412">
    <property type="entry name" value="HAD-like_sf"/>
</dbReference>
<feature type="active site" description="Nucleophile" evidence="9">
    <location>
        <position position="8"/>
    </location>
</feature>
<dbReference type="SFLD" id="SFLDG01129">
    <property type="entry name" value="C1.5:_HAD__Beta-PGM__Phosphata"/>
    <property type="match status" value="1"/>
</dbReference>
<comment type="function">
    <text evidence="7 9">Involved in phosphonate degradation.</text>
</comment>
<dbReference type="AlphaFoldDB" id="A0A229FSQ1"/>
<dbReference type="InterPro" id="IPR023198">
    <property type="entry name" value="PGP-like_dom2"/>
</dbReference>
<dbReference type="Gene3D" id="3.40.50.1000">
    <property type="entry name" value="HAD superfamily/HAD-like"/>
    <property type="match status" value="1"/>
</dbReference>
<dbReference type="InterPro" id="IPR023214">
    <property type="entry name" value="HAD_sf"/>
</dbReference>
<dbReference type="NCBIfam" id="TIGR01422">
    <property type="entry name" value="phosphonatase"/>
    <property type="match status" value="1"/>
</dbReference>
<feature type="binding site" evidence="9">
    <location>
        <position position="182"/>
    </location>
    <ligand>
        <name>Mg(2+)</name>
        <dbReference type="ChEBI" id="CHEBI:18420"/>
    </ligand>
</feature>
<evidence type="ECO:0000256" key="7">
    <source>
        <dbReference type="ARBA" id="ARBA00056573"/>
    </source>
</evidence>
<keyword evidence="5 9" id="KW-0704">Schiff base</keyword>
<dbReference type="Proteomes" id="UP000215188">
    <property type="component" value="Unassembled WGS sequence"/>
</dbReference>
<evidence type="ECO:0000256" key="8">
    <source>
        <dbReference type="ARBA" id="ARBA00066472"/>
    </source>
</evidence>
<comment type="catalytic activity">
    <reaction evidence="6 9">
        <text>phosphonoacetaldehyde + H2O = acetaldehyde + phosphate + H(+)</text>
        <dbReference type="Rhea" id="RHEA:18905"/>
        <dbReference type="ChEBI" id="CHEBI:15343"/>
        <dbReference type="ChEBI" id="CHEBI:15377"/>
        <dbReference type="ChEBI" id="CHEBI:15378"/>
        <dbReference type="ChEBI" id="CHEBI:43474"/>
        <dbReference type="ChEBI" id="CHEBI:58383"/>
        <dbReference type="EC" id="3.11.1.1"/>
    </reaction>
</comment>
<evidence type="ECO:0000256" key="9">
    <source>
        <dbReference type="HAMAP-Rule" id="MF_01375"/>
    </source>
</evidence>
<evidence type="ECO:0000256" key="1">
    <source>
        <dbReference type="ARBA" id="ARBA00011738"/>
    </source>
</evidence>
<dbReference type="FunFam" id="1.10.150.240:FF:000006">
    <property type="entry name" value="Phosphonoacetaldehyde hydrolase"/>
    <property type="match status" value="1"/>
</dbReference>
<evidence type="ECO:0000313" key="10">
    <source>
        <dbReference type="EMBL" id="OXL15041.1"/>
    </source>
</evidence>
<dbReference type="SFLD" id="SFLDS00003">
    <property type="entry name" value="Haloacid_Dehalogenase"/>
    <property type="match status" value="1"/>
</dbReference>
<evidence type="ECO:0000256" key="4">
    <source>
        <dbReference type="ARBA" id="ARBA00022842"/>
    </source>
</evidence>
<dbReference type="InterPro" id="IPR050155">
    <property type="entry name" value="HAD-like_hydrolase_sf"/>
</dbReference>
<evidence type="ECO:0000256" key="6">
    <source>
        <dbReference type="ARBA" id="ARBA00052005"/>
    </source>
</evidence>
<feature type="binding site" evidence="9">
    <location>
        <position position="10"/>
    </location>
    <ligand>
        <name>Mg(2+)</name>
        <dbReference type="ChEBI" id="CHEBI:18420"/>
    </ligand>
</feature>
<dbReference type="Gene3D" id="1.10.150.240">
    <property type="entry name" value="Putative phosphatase, domain 2"/>
    <property type="match status" value="1"/>
</dbReference>
<dbReference type="InterPro" id="IPR006439">
    <property type="entry name" value="HAD-SF_hydro_IA"/>
</dbReference>
<comment type="cofactor">
    <cofactor evidence="9">
        <name>Mg(2+)</name>
        <dbReference type="ChEBI" id="CHEBI:18420"/>
    </cofactor>
    <text evidence="9">Binds 1 Mg(2+) ion per subunit.</text>
</comment>
<dbReference type="EC" id="3.11.1.1" evidence="8 9"/>
<dbReference type="GO" id="GO:0005829">
    <property type="term" value="C:cytosol"/>
    <property type="evidence" value="ECO:0007669"/>
    <property type="project" value="TreeGrafter"/>
</dbReference>
<protein>
    <recommendedName>
        <fullName evidence="8 9">Phosphonoacetaldehyde hydrolase</fullName>
        <shortName evidence="9">Phosphonatase</shortName>
        <ecNumber evidence="8 9">3.11.1.1</ecNumber>
    </recommendedName>
    <alternativeName>
        <fullName evidence="9">Phosphonoacetaldehyde phosphonohydrolase</fullName>
    </alternativeName>
</protein>
<name>A0A229FSQ1_9BURK</name>
<evidence type="ECO:0000256" key="5">
    <source>
        <dbReference type="ARBA" id="ARBA00023270"/>
    </source>
</evidence>
<dbReference type="SUPFAM" id="SSF56784">
    <property type="entry name" value="HAD-like"/>
    <property type="match status" value="1"/>
</dbReference>
<feature type="binding site" evidence="9">
    <location>
        <position position="8"/>
    </location>
    <ligand>
        <name>Mg(2+)</name>
        <dbReference type="ChEBI" id="CHEBI:18420"/>
    </ligand>
</feature>
<comment type="caution">
    <text evidence="10">The sequence shown here is derived from an EMBL/GenBank/DDBJ whole genome shotgun (WGS) entry which is preliminary data.</text>
</comment>
<dbReference type="PANTHER" id="PTHR43434:SF19">
    <property type="entry name" value="PHOSPHONOACETALDEHYDE HYDROLASE"/>
    <property type="match status" value="1"/>
</dbReference>